<dbReference type="InterPro" id="IPR012296">
    <property type="entry name" value="Nuclease_put_TT1808"/>
</dbReference>
<feature type="domain" description="Putative restriction endonuclease" evidence="2">
    <location>
        <begin position="35"/>
        <end position="199"/>
    </location>
</feature>
<dbReference type="GO" id="GO:0004519">
    <property type="term" value="F:endonuclease activity"/>
    <property type="evidence" value="ECO:0007669"/>
    <property type="project" value="UniProtKB-KW"/>
</dbReference>
<feature type="region of interest" description="Disordered" evidence="1">
    <location>
        <begin position="1"/>
        <end position="21"/>
    </location>
</feature>
<dbReference type="Pfam" id="PF05685">
    <property type="entry name" value="Uma2"/>
    <property type="match status" value="1"/>
</dbReference>
<dbReference type="Proteomes" id="UP001519291">
    <property type="component" value="Unassembled WGS sequence"/>
</dbReference>
<dbReference type="GeneID" id="91569120"/>
<dbReference type="PANTHER" id="PTHR35400">
    <property type="entry name" value="SLR1083 PROTEIN"/>
    <property type="match status" value="1"/>
</dbReference>
<keyword evidence="3" id="KW-0255">Endonuclease</keyword>
<accession>A0ABS4Y1Z8</accession>
<evidence type="ECO:0000313" key="4">
    <source>
        <dbReference type="Proteomes" id="UP001519291"/>
    </source>
</evidence>
<keyword evidence="3" id="KW-0378">Hydrolase</keyword>
<dbReference type="Gene3D" id="3.90.1570.10">
    <property type="entry name" value="tt1808, chain A"/>
    <property type="match status" value="1"/>
</dbReference>
<reference evidence="3 4" key="1">
    <citation type="submission" date="2021-03" db="EMBL/GenBank/DDBJ databases">
        <title>Sequencing the genomes of 1000 actinobacteria strains.</title>
        <authorList>
            <person name="Klenk H.-P."/>
        </authorList>
    </citation>
    <scope>NUCLEOTIDE SEQUENCE [LARGE SCALE GENOMIC DNA]</scope>
    <source>
        <strain evidence="3 4">DSM 41480</strain>
    </source>
</reference>
<name>A0ABS4Y1Z8_9ACTN</name>
<evidence type="ECO:0000313" key="3">
    <source>
        <dbReference type="EMBL" id="MBP2402788.1"/>
    </source>
</evidence>
<dbReference type="RefSeq" id="WP_242626026.1">
    <property type="nucleotide sequence ID" value="NZ_JAGIOH010000001.1"/>
</dbReference>
<dbReference type="PANTHER" id="PTHR35400:SF3">
    <property type="entry name" value="SLL1072 PROTEIN"/>
    <property type="match status" value="1"/>
</dbReference>
<dbReference type="InterPro" id="IPR008538">
    <property type="entry name" value="Uma2"/>
</dbReference>
<keyword evidence="4" id="KW-1185">Reference proteome</keyword>
<dbReference type="InterPro" id="IPR011335">
    <property type="entry name" value="Restrct_endonuc-II-like"/>
</dbReference>
<sequence length="206" mass="22793">MTAMVEIPRETASSISPPVPGSDEFGFDKMRRDLEQINAAFPDGYRGEIIRGRIVVSPWSKGKYRPMMRSFVRQVTPHAPEGHEVDTAPFLFVFPSHSRGFGPDIHVSDAELTDVDSIYLPGEALSLVGELTSKSTADFDRLDKVEVYGKAGVPVYVLVDVLNETVTVYSSPAEGGYRRHTLIKFGDKVQIPAPFDCELDTADWQA</sequence>
<evidence type="ECO:0000256" key="1">
    <source>
        <dbReference type="SAM" id="MobiDB-lite"/>
    </source>
</evidence>
<evidence type="ECO:0000259" key="2">
    <source>
        <dbReference type="Pfam" id="PF05685"/>
    </source>
</evidence>
<keyword evidence="3" id="KW-0540">Nuclease</keyword>
<comment type="caution">
    <text evidence="3">The sequence shown here is derived from an EMBL/GenBank/DDBJ whole genome shotgun (WGS) entry which is preliminary data.</text>
</comment>
<gene>
    <name evidence="3" type="ORF">JO379_002257</name>
</gene>
<dbReference type="CDD" id="cd06260">
    <property type="entry name" value="DUF820-like"/>
    <property type="match status" value="1"/>
</dbReference>
<protein>
    <submittedName>
        <fullName evidence="3">Uma2 family endonuclease</fullName>
    </submittedName>
</protein>
<organism evidence="3 4">
    <name type="scientific">Streptomyces syringium</name>
    <dbReference type="NCBI Taxonomy" id="76729"/>
    <lineage>
        <taxon>Bacteria</taxon>
        <taxon>Bacillati</taxon>
        <taxon>Actinomycetota</taxon>
        <taxon>Actinomycetes</taxon>
        <taxon>Kitasatosporales</taxon>
        <taxon>Streptomycetaceae</taxon>
        <taxon>Streptomyces</taxon>
    </lineage>
</organism>
<proteinExistence type="predicted"/>
<dbReference type="SUPFAM" id="SSF52980">
    <property type="entry name" value="Restriction endonuclease-like"/>
    <property type="match status" value="1"/>
</dbReference>
<dbReference type="EMBL" id="JAGIOH010000001">
    <property type="protein sequence ID" value="MBP2402788.1"/>
    <property type="molecule type" value="Genomic_DNA"/>
</dbReference>